<dbReference type="Gene3D" id="1.10.1400.10">
    <property type="match status" value="1"/>
</dbReference>
<evidence type="ECO:0000256" key="5">
    <source>
        <dbReference type="PIRSR" id="PIRSR001227-2"/>
    </source>
</evidence>
<dbReference type="Gene3D" id="1.10.439.10">
    <property type="entry name" value="Penicillin Amidohydrolase, domain 1"/>
    <property type="match status" value="1"/>
</dbReference>
<dbReference type="Proteomes" id="UP000503447">
    <property type="component" value="Chromosome"/>
</dbReference>
<dbReference type="Gene3D" id="3.60.20.10">
    <property type="entry name" value="Glutamine Phosphoribosylpyrophosphate, subunit 1, domain 1"/>
    <property type="match status" value="1"/>
</dbReference>
<keyword evidence="5" id="KW-0479">Metal-binding</keyword>
<keyword evidence="8" id="KW-1185">Reference proteome</keyword>
<dbReference type="InterPro" id="IPR014395">
    <property type="entry name" value="Pen/GL7ACA/AHL_acylase"/>
</dbReference>
<evidence type="ECO:0000256" key="2">
    <source>
        <dbReference type="ARBA" id="ARBA00022801"/>
    </source>
</evidence>
<keyword evidence="5" id="KW-0106">Calcium</keyword>
<keyword evidence="3" id="KW-0865">Zymogen</keyword>
<name>A0A6M5YUM9_9BACT</name>
<sequence length="821" mass="87589">MSLSRLLLRLVLGRRLPVASGELRLRGPVAPITVRRDKWGVPHIDAGSDADAHFAVGFCQGQDRAGQLEVLWRLTRGRLAEWVGPVALVADRASRRIGFRRAAEAQLEVLSPDARVAFEAFARGVTAGAAVGLTQKSHEFAIVGGTPAAWDAADVLGVLKLQSFLLPSNWDVELARLRIVLADGADAMIALDPVGSEGAFAGSPSLSGGGRGEGSSVGLATALDQLTADLAALQAHLPRGGGSNNWAVAGTRTASGKPLLASDPHLAPTCPPPWYLAHVRTPQWEVAGAGLAGAPGFPIGHNGFAAWGVTAGLTDNSDFFVETLGPDGHSVRQPDGTFAPCQVVREVISVKGQPDVIEDVLVTPRGPILTPVIPDVSLALSLSAIWLDPRPVIGFLKTPTARSFDEFRNHFAAWPALPLNVLYADAGGTIGWQLVGEVPTRRGGHGLLPRPADIPDSGWTGTVPFEAMPFAVNPACGYLATANNAPYQWAVDSEQWAENNPSTATRERRPGDPFSPSSDSAHSPPPTAHLGRDFIDEYRVRRIRECLAARDADWAPADLAALQLDVQSIPWREMRDRVLALAPTDPDARDARALLAAWDGRVDSESTAAAVFEVFVAEMCVRVARVKAPTAWPAALGEGGLGVAATNLFADRRVSHLIGLLRAQSSGWFASWPREMESALAVAVRTLRKVAGPGPAYWAWGHLRQLRLEHPLFGKHRWLGPAFNRGPVPCGGDANTVSQAGARPTNPTDFTHNMANLRTVFDLADLARSTFVMCGGQSGNPLSPHHADQLPLWQQGESFTLPWDQADVIRAAVDTLRLLPG</sequence>
<comment type="similarity">
    <text evidence="1">Belongs to the peptidase S45 family.</text>
</comment>
<keyword evidence="2" id="KW-0378">Hydrolase</keyword>
<dbReference type="InterPro" id="IPR043146">
    <property type="entry name" value="Penicillin_amidase_N_B-knob"/>
</dbReference>
<evidence type="ECO:0000256" key="1">
    <source>
        <dbReference type="ARBA" id="ARBA00006586"/>
    </source>
</evidence>
<feature type="active site" description="Nucleophile" evidence="4">
    <location>
        <position position="243"/>
    </location>
</feature>
<dbReference type="PIRSF" id="PIRSF001227">
    <property type="entry name" value="Pen_acylase"/>
    <property type="match status" value="1"/>
</dbReference>
<evidence type="ECO:0000256" key="4">
    <source>
        <dbReference type="PIRSR" id="PIRSR001227-1"/>
    </source>
</evidence>
<dbReference type="EMBL" id="CP053452">
    <property type="protein sequence ID" value="QJW96961.1"/>
    <property type="molecule type" value="Genomic_DNA"/>
</dbReference>
<gene>
    <name evidence="7" type="ORF">FTUN_4521</name>
</gene>
<evidence type="ECO:0000313" key="8">
    <source>
        <dbReference type="Proteomes" id="UP000503447"/>
    </source>
</evidence>
<dbReference type="PANTHER" id="PTHR34218:SF4">
    <property type="entry name" value="ACYL-HOMOSERINE LACTONE ACYLASE QUIP"/>
    <property type="match status" value="1"/>
</dbReference>
<feature type="binding site" evidence="5">
    <location>
        <position position="173"/>
    </location>
    <ligand>
        <name>Ca(2+)</name>
        <dbReference type="ChEBI" id="CHEBI:29108"/>
    </ligand>
</feature>
<organism evidence="7 8">
    <name type="scientific">Frigoriglobus tundricola</name>
    <dbReference type="NCBI Taxonomy" id="2774151"/>
    <lineage>
        <taxon>Bacteria</taxon>
        <taxon>Pseudomonadati</taxon>
        <taxon>Planctomycetota</taxon>
        <taxon>Planctomycetia</taxon>
        <taxon>Gemmatales</taxon>
        <taxon>Gemmataceae</taxon>
        <taxon>Frigoriglobus</taxon>
    </lineage>
</organism>
<dbReference type="SMR" id="A0A6M5YUM9"/>
<dbReference type="GO" id="GO:0016811">
    <property type="term" value="F:hydrolase activity, acting on carbon-nitrogen (but not peptide) bonds, in linear amides"/>
    <property type="evidence" value="ECO:0007669"/>
    <property type="project" value="InterPro"/>
</dbReference>
<feature type="region of interest" description="Disordered" evidence="6">
    <location>
        <begin position="496"/>
        <end position="530"/>
    </location>
</feature>
<dbReference type="GO" id="GO:0017000">
    <property type="term" value="P:antibiotic biosynthetic process"/>
    <property type="evidence" value="ECO:0007669"/>
    <property type="project" value="InterPro"/>
</dbReference>
<dbReference type="InterPro" id="IPR043147">
    <property type="entry name" value="Penicillin_amidase_A-knob"/>
</dbReference>
<feature type="binding site" evidence="5">
    <location>
        <position position="315"/>
    </location>
    <ligand>
        <name>Ca(2+)</name>
        <dbReference type="ChEBI" id="CHEBI:29108"/>
    </ligand>
</feature>
<dbReference type="AlphaFoldDB" id="A0A6M5YUM9"/>
<evidence type="ECO:0000256" key="3">
    <source>
        <dbReference type="ARBA" id="ARBA00023145"/>
    </source>
</evidence>
<dbReference type="KEGG" id="ftj:FTUN_4521"/>
<evidence type="ECO:0008006" key="9">
    <source>
        <dbReference type="Google" id="ProtNLM"/>
    </source>
</evidence>
<dbReference type="SUPFAM" id="SSF56235">
    <property type="entry name" value="N-terminal nucleophile aminohydrolases (Ntn hydrolases)"/>
    <property type="match status" value="1"/>
</dbReference>
<reference evidence="8" key="1">
    <citation type="submission" date="2020-05" db="EMBL/GenBank/DDBJ databases">
        <title>Frigoriglobus tundricola gen. nov., sp. nov., a psychrotolerant cellulolytic planctomycete of the family Gemmataceae with two divergent copies of 16S rRNA gene.</title>
        <authorList>
            <person name="Kulichevskaya I.S."/>
            <person name="Ivanova A.A."/>
            <person name="Naumoff D.G."/>
            <person name="Beletsky A.V."/>
            <person name="Rijpstra W.I.C."/>
            <person name="Sinninghe Damste J.S."/>
            <person name="Mardanov A.V."/>
            <person name="Ravin N.V."/>
            <person name="Dedysh S.N."/>
        </authorList>
    </citation>
    <scope>NUCLEOTIDE SEQUENCE [LARGE SCALE GENOMIC DNA]</scope>
    <source>
        <strain evidence="8">PL17</strain>
    </source>
</reference>
<dbReference type="InterPro" id="IPR023343">
    <property type="entry name" value="Penicillin_amidase_dom1"/>
</dbReference>
<dbReference type="InterPro" id="IPR029055">
    <property type="entry name" value="Ntn_hydrolases_N"/>
</dbReference>
<evidence type="ECO:0000256" key="6">
    <source>
        <dbReference type="SAM" id="MobiDB-lite"/>
    </source>
</evidence>
<accession>A0A6M5YUM9</accession>
<evidence type="ECO:0000313" key="7">
    <source>
        <dbReference type="EMBL" id="QJW96961.1"/>
    </source>
</evidence>
<dbReference type="InterPro" id="IPR002692">
    <property type="entry name" value="S45"/>
</dbReference>
<dbReference type="Gene3D" id="2.30.120.10">
    <property type="match status" value="1"/>
</dbReference>
<dbReference type="PANTHER" id="PTHR34218">
    <property type="entry name" value="PEPTIDASE S45 PENICILLIN AMIDASE"/>
    <property type="match status" value="1"/>
</dbReference>
<dbReference type="GO" id="GO:0046872">
    <property type="term" value="F:metal ion binding"/>
    <property type="evidence" value="ECO:0007669"/>
    <property type="project" value="UniProtKB-KW"/>
</dbReference>
<protein>
    <recommendedName>
        <fullName evidence="9">Penicillin acylase family protein</fullName>
    </recommendedName>
</protein>
<proteinExistence type="inferred from homology"/>
<feature type="binding site" evidence="5">
    <location>
        <position position="318"/>
    </location>
    <ligand>
        <name>Ca(2+)</name>
        <dbReference type="ChEBI" id="CHEBI:29108"/>
    </ligand>
</feature>
<comment type="cofactor">
    <cofactor evidence="5">
        <name>Ca(2+)</name>
        <dbReference type="ChEBI" id="CHEBI:29108"/>
    </cofactor>
    <text evidence="5">Binds 1 Ca(2+) ion per dimer.</text>
</comment>
<dbReference type="Pfam" id="PF01804">
    <property type="entry name" value="Penicil_amidase"/>
    <property type="match status" value="1"/>
</dbReference>